<proteinExistence type="predicted"/>
<gene>
    <name evidence="1" type="ORF">CR513_09994</name>
</gene>
<sequence>MLATPLVLTRPTLGIPLLVYISMTNDVISGAIVQEKEGSQCPSLTRSGKEVLEDRKGCLHPYNHFKETMPLFQGYHIIRPNRLTHPENTTKVGPNEENGGTVSNYLKRRGHIKAQALADFITKLALIGRLGNEGREWLLFIDRASNQSGRKVGIILEGPKGVLIEQSLRFEFKASSNQAEYETLLARMRLAKELDA</sequence>
<comment type="caution">
    <text evidence="1">The sequence shown here is derived from an EMBL/GenBank/DDBJ whole genome shotgun (WGS) entry which is preliminary data.</text>
</comment>
<keyword evidence="2" id="KW-1185">Reference proteome</keyword>
<dbReference type="Proteomes" id="UP000257109">
    <property type="component" value="Unassembled WGS sequence"/>
</dbReference>
<evidence type="ECO:0000313" key="2">
    <source>
        <dbReference type="Proteomes" id="UP000257109"/>
    </source>
</evidence>
<protein>
    <recommendedName>
        <fullName evidence="3">RNase H type-1 domain-containing protein</fullName>
    </recommendedName>
</protein>
<dbReference type="PANTHER" id="PTHR48475">
    <property type="entry name" value="RIBONUCLEASE H"/>
    <property type="match status" value="1"/>
</dbReference>
<dbReference type="OrthoDB" id="529980at2759"/>
<dbReference type="AlphaFoldDB" id="A0A371HTF2"/>
<evidence type="ECO:0000313" key="1">
    <source>
        <dbReference type="EMBL" id="RDY06080.1"/>
    </source>
</evidence>
<organism evidence="1 2">
    <name type="scientific">Mucuna pruriens</name>
    <name type="common">Velvet bean</name>
    <name type="synonym">Dolichos pruriens</name>
    <dbReference type="NCBI Taxonomy" id="157652"/>
    <lineage>
        <taxon>Eukaryota</taxon>
        <taxon>Viridiplantae</taxon>
        <taxon>Streptophyta</taxon>
        <taxon>Embryophyta</taxon>
        <taxon>Tracheophyta</taxon>
        <taxon>Spermatophyta</taxon>
        <taxon>Magnoliopsida</taxon>
        <taxon>eudicotyledons</taxon>
        <taxon>Gunneridae</taxon>
        <taxon>Pentapetalae</taxon>
        <taxon>rosids</taxon>
        <taxon>fabids</taxon>
        <taxon>Fabales</taxon>
        <taxon>Fabaceae</taxon>
        <taxon>Papilionoideae</taxon>
        <taxon>50 kb inversion clade</taxon>
        <taxon>NPAAA clade</taxon>
        <taxon>indigoferoid/millettioid clade</taxon>
        <taxon>Phaseoleae</taxon>
        <taxon>Mucuna</taxon>
    </lineage>
</organism>
<evidence type="ECO:0008006" key="3">
    <source>
        <dbReference type="Google" id="ProtNLM"/>
    </source>
</evidence>
<dbReference type="EMBL" id="QJKJ01001755">
    <property type="protein sequence ID" value="RDY06080.1"/>
    <property type="molecule type" value="Genomic_DNA"/>
</dbReference>
<accession>A0A371HTF2</accession>
<reference evidence="1" key="1">
    <citation type="submission" date="2018-05" db="EMBL/GenBank/DDBJ databases">
        <title>Draft genome of Mucuna pruriens seed.</title>
        <authorList>
            <person name="Nnadi N.E."/>
            <person name="Vos R."/>
            <person name="Hasami M.H."/>
            <person name="Devisetty U.K."/>
            <person name="Aguiy J.C."/>
        </authorList>
    </citation>
    <scope>NUCLEOTIDE SEQUENCE [LARGE SCALE GENOMIC DNA]</scope>
    <source>
        <strain evidence="1">JCA_2017</strain>
    </source>
</reference>
<dbReference type="PANTHER" id="PTHR48475:SF1">
    <property type="entry name" value="RNASE H TYPE-1 DOMAIN-CONTAINING PROTEIN"/>
    <property type="match status" value="1"/>
</dbReference>
<name>A0A371HTF2_MUCPR</name>
<feature type="non-terminal residue" evidence="1">
    <location>
        <position position="1"/>
    </location>
</feature>